<evidence type="ECO:0000313" key="2">
    <source>
        <dbReference type="Proteomes" id="UP000823897"/>
    </source>
</evidence>
<dbReference type="Proteomes" id="UP000823897">
    <property type="component" value="Unassembled WGS sequence"/>
</dbReference>
<dbReference type="EMBL" id="DWUV01000230">
    <property type="protein sequence ID" value="HJD35221.1"/>
    <property type="molecule type" value="Genomic_DNA"/>
</dbReference>
<evidence type="ECO:0000313" key="1">
    <source>
        <dbReference type="EMBL" id="HJD35221.1"/>
    </source>
</evidence>
<comment type="caution">
    <text evidence="1">The sequence shown here is derived from an EMBL/GenBank/DDBJ whole genome shotgun (WGS) entry which is preliminary data.</text>
</comment>
<proteinExistence type="predicted"/>
<sequence length="183" mass="21065">MSEDLLIRHCSPTLAGIKTGNLFSCVCPCRKELTKSVSRLNRKLVPRGIRILPLRVCQGRALIYVYRPHALENDLTDHQARELLLHYGYTPENLNACVIHLISRLRSEEEFPHEIGLFLSYPPKDVLGFIVNRACNHKCQGCWKVYGDEQESKSIFEKYDLCSKIYFQQWKQGKSIEQLTVAG</sequence>
<dbReference type="Pfam" id="PF12672">
    <property type="entry name" value="DUF3793"/>
    <property type="match status" value="1"/>
</dbReference>
<gene>
    <name evidence="1" type="ORF">H9911_11930</name>
</gene>
<dbReference type="InterPro" id="IPR024523">
    <property type="entry name" value="DUF3793"/>
</dbReference>
<dbReference type="AlphaFoldDB" id="A0A9D2R9G2"/>
<organism evidence="1 2">
    <name type="scientific">Candidatus Mediterraneibacter tabaqchaliae</name>
    <dbReference type="NCBI Taxonomy" id="2838689"/>
    <lineage>
        <taxon>Bacteria</taxon>
        <taxon>Bacillati</taxon>
        <taxon>Bacillota</taxon>
        <taxon>Clostridia</taxon>
        <taxon>Lachnospirales</taxon>
        <taxon>Lachnospiraceae</taxon>
        <taxon>Mediterraneibacter</taxon>
    </lineage>
</organism>
<reference evidence="1" key="1">
    <citation type="journal article" date="2021" name="PeerJ">
        <title>Extensive microbial diversity within the chicken gut microbiome revealed by metagenomics and culture.</title>
        <authorList>
            <person name="Gilroy R."/>
            <person name="Ravi A."/>
            <person name="Getino M."/>
            <person name="Pursley I."/>
            <person name="Horton D.L."/>
            <person name="Alikhan N.F."/>
            <person name="Baker D."/>
            <person name="Gharbi K."/>
            <person name="Hall N."/>
            <person name="Watson M."/>
            <person name="Adriaenssens E.M."/>
            <person name="Foster-Nyarko E."/>
            <person name="Jarju S."/>
            <person name="Secka A."/>
            <person name="Antonio M."/>
            <person name="Oren A."/>
            <person name="Chaudhuri R.R."/>
            <person name="La Ragione R."/>
            <person name="Hildebrand F."/>
            <person name="Pallen M.J."/>
        </authorList>
    </citation>
    <scope>NUCLEOTIDE SEQUENCE</scope>
    <source>
        <strain evidence="1">ChiGjej3B3-11674</strain>
    </source>
</reference>
<protein>
    <submittedName>
        <fullName evidence="1">DUF3793 family protein</fullName>
    </submittedName>
</protein>
<name>A0A9D2R9G2_9FIRM</name>
<accession>A0A9D2R9G2</accession>
<reference evidence="1" key="2">
    <citation type="submission" date="2021-04" db="EMBL/GenBank/DDBJ databases">
        <authorList>
            <person name="Gilroy R."/>
        </authorList>
    </citation>
    <scope>NUCLEOTIDE SEQUENCE</scope>
    <source>
        <strain evidence="1">ChiGjej3B3-11674</strain>
    </source>
</reference>